<comment type="caution">
    <text evidence="1">The sequence shown here is derived from an EMBL/GenBank/DDBJ whole genome shotgun (WGS) entry which is preliminary data.</text>
</comment>
<dbReference type="AlphaFoldDB" id="A0A2G8IUK6"/>
<dbReference type="Proteomes" id="UP000230768">
    <property type="component" value="Unassembled WGS sequence"/>
</dbReference>
<proteinExistence type="predicted"/>
<evidence type="ECO:0000313" key="2">
    <source>
        <dbReference type="Proteomes" id="UP000230768"/>
    </source>
</evidence>
<protein>
    <submittedName>
        <fullName evidence="1">Uncharacterized protein</fullName>
    </submittedName>
</protein>
<sequence length="64" mass="7397">MVNKRRNYEKKMVILVPSIELNSVIWIDENNELQIKPTWDCVIIINAKNMSVTVRDAEDVVGLP</sequence>
<organism evidence="1 2">
    <name type="scientific">Bacillus pumilus</name>
    <name type="common">Bacillus mesentericus</name>
    <dbReference type="NCBI Taxonomy" id="1408"/>
    <lineage>
        <taxon>Bacteria</taxon>
        <taxon>Bacillati</taxon>
        <taxon>Bacillota</taxon>
        <taxon>Bacilli</taxon>
        <taxon>Bacillales</taxon>
        <taxon>Bacillaceae</taxon>
        <taxon>Bacillus</taxon>
    </lineage>
</organism>
<dbReference type="EMBL" id="PEKP01000009">
    <property type="protein sequence ID" value="PIK27206.1"/>
    <property type="molecule type" value="Genomic_DNA"/>
</dbReference>
<gene>
    <name evidence="1" type="ORF">CTV99_09210</name>
</gene>
<reference evidence="1 2" key="1">
    <citation type="submission" date="2017-11" db="EMBL/GenBank/DDBJ databases">
        <title>Draft genome sequence of Bacillus pumilus 51_5il from lake Gorkoye (Russia: Novosibirsk region).</title>
        <authorList>
            <person name="Shipova A.A."/>
            <person name="Rozanov A.S."/>
            <person name="Bryanskaya A.V."/>
            <person name="Peltek S.E."/>
        </authorList>
    </citation>
    <scope>NUCLEOTIDE SEQUENCE [LARGE SCALE GENOMIC DNA]</scope>
    <source>
        <strain evidence="1 2">51_5il</strain>
    </source>
</reference>
<evidence type="ECO:0000313" key="1">
    <source>
        <dbReference type="EMBL" id="PIK27206.1"/>
    </source>
</evidence>
<name>A0A2G8IUK6_BACPU</name>
<accession>A0A2G8IUK6</accession>